<accession>A0A419EUQ1</accession>
<evidence type="ECO:0000256" key="1">
    <source>
        <dbReference type="ARBA" id="ARBA00022676"/>
    </source>
</evidence>
<dbReference type="SUPFAM" id="SSF53756">
    <property type="entry name" value="UDP-Glycosyltransferase/glycogen phosphorylase"/>
    <property type="match status" value="1"/>
</dbReference>
<evidence type="ECO:0000313" key="5">
    <source>
        <dbReference type="Proteomes" id="UP000285961"/>
    </source>
</evidence>
<reference evidence="4 5" key="1">
    <citation type="journal article" date="2017" name="ISME J.">
        <title>Energy and carbon metabolisms in a deep terrestrial subsurface fluid microbial community.</title>
        <authorList>
            <person name="Momper L."/>
            <person name="Jungbluth S.P."/>
            <person name="Lee M.D."/>
            <person name="Amend J.P."/>
        </authorList>
    </citation>
    <scope>NUCLEOTIDE SEQUENCE [LARGE SCALE GENOMIC DNA]</scope>
    <source>
        <strain evidence="4">SURF_17</strain>
    </source>
</reference>
<evidence type="ECO:0000313" key="4">
    <source>
        <dbReference type="EMBL" id="RJP68016.1"/>
    </source>
</evidence>
<dbReference type="GO" id="GO:0008713">
    <property type="term" value="F:ADP-heptose-lipopolysaccharide heptosyltransferase activity"/>
    <property type="evidence" value="ECO:0007669"/>
    <property type="project" value="TreeGrafter"/>
</dbReference>
<sequence>MFSLSTMKFIDSWVGNTLCFLLSPIARMKRRSPVSYPSGAQKVLVVKFWGLGSIVLVSPALERLKEKYPGCQIYFLTFEDNRDVCGMIANIDETLTIRINAGIFRFMQDTVSVLFRLRRERFDFVVDLEFFTRFSALITFLGGGKVKAGFHAWEAYRGSLHDIQVPFNYYWHVSNNFISLATGNSAARERPVLPRLRVPAHALEWAGRFLAERGVGDQDLVLVVNPNAGELALERRWPREHFVALVRALCDRYQSRVFLIGGAGEESYTEGIVRDADRPKAESLAGKLPIHRLAALLSAAHLMITNDSGPLHLACGVGTPSIAFFGPETPVLYGPPGDNHRIFFKNISCSPCINVHNAKTARCRHGHSDCLARISVAEVLDAVEQLLGRRGCRPASEPAVPGERGQSPISETACDK</sequence>
<evidence type="ECO:0000256" key="3">
    <source>
        <dbReference type="SAM" id="MobiDB-lite"/>
    </source>
</evidence>
<comment type="caution">
    <text evidence="4">The sequence shown here is derived from an EMBL/GenBank/DDBJ whole genome shotgun (WGS) entry which is preliminary data.</text>
</comment>
<keyword evidence="1" id="KW-0328">Glycosyltransferase</keyword>
<dbReference type="GO" id="GO:0005829">
    <property type="term" value="C:cytosol"/>
    <property type="evidence" value="ECO:0007669"/>
    <property type="project" value="TreeGrafter"/>
</dbReference>
<name>A0A419EUQ1_9BACT</name>
<evidence type="ECO:0000256" key="2">
    <source>
        <dbReference type="ARBA" id="ARBA00022679"/>
    </source>
</evidence>
<dbReference type="PANTHER" id="PTHR30160">
    <property type="entry name" value="TETRAACYLDISACCHARIDE 4'-KINASE-RELATED"/>
    <property type="match status" value="1"/>
</dbReference>
<dbReference type="Pfam" id="PF01075">
    <property type="entry name" value="Glyco_transf_9"/>
    <property type="match status" value="1"/>
</dbReference>
<organism evidence="4 5">
    <name type="scientific">Candidatus Abyssobacteria bacterium SURF_17</name>
    <dbReference type="NCBI Taxonomy" id="2093361"/>
    <lineage>
        <taxon>Bacteria</taxon>
        <taxon>Pseudomonadati</taxon>
        <taxon>Candidatus Hydrogenedentota</taxon>
        <taxon>Candidatus Abyssobacteria</taxon>
    </lineage>
</organism>
<dbReference type="Proteomes" id="UP000285961">
    <property type="component" value="Unassembled WGS sequence"/>
</dbReference>
<dbReference type="PANTHER" id="PTHR30160:SF1">
    <property type="entry name" value="LIPOPOLYSACCHARIDE 1,2-N-ACETYLGLUCOSAMINETRANSFERASE-RELATED"/>
    <property type="match status" value="1"/>
</dbReference>
<dbReference type="InterPro" id="IPR002201">
    <property type="entry name" value="Glyco_trans_9"/>
</dbReference>
<keyword evidence="2 4" id="KW-0808">Transferase</keyword>
<feature type="region of interest" description="Disordered" evidence="3">
    <location>
        <begin position="394"/>
        <end position="416"/>
    </location>
</feature>
<dbReference type="InterPro" id="IPR051199">
    <property type="entry name" value="LPS_LOS_Heptosyltrfase"/>
</dbReference>
<protein>
    <submittedName>
        <fullName evidence="4">Glycosyltransferase family 9 protein</fullName>
    </submittedName>
</protein>
<dbReference type="AlphaFoldDB" id="A0A419EUQ1"/>
<gene>
    <name evidence="4" type="ORF">C4532_13320</name>
</gene>
<dbReference type="CDD" id="cd03789">
    <property type="entry name" value="GT9_LPS_heptosyltransferase"/>
    <property type="match status" value="1"/>
</dbReference>
<dbReference type="GO" id="GO:0009244">
    <property type="term" value="P:lipopolysaccharide core region biosynthetic process"/>
    <property type="evidence" value="ECO:0007669"/>
    <property type="project" value="TreeGrafter"/>
</dbReference>
<dbReference type="EMBL" id="QZKI01000095">
    <property type="protein sequence ID" value="RJP68016.1"/>
    <property type="molecule type" value="Genomic_DNA"/>
</dbReference>
<dbReference type="Gene3D" id="3.40.50.2000">
    <property type="entry name" value="Glycogen Phosphorylase B"/>
    <property type="match status" value="2"/>
</dbReference>
<proteinExistence type="predicted"/>